<dbReference type="Gene3D" id="2.130.10.30">
    <property type="entry name" value="Regulator of chromosome condensation 1/beta-lactamase-inhibitor protein II"/>
    <property type="match status" value="1"/>
</dbReference>
<reference evidence="5 6" key="1">
    <citation type="journal article" date="2009" name="Genome Res.">
        <title>Comparative genomic analyses of the human fungal pathogens Coccidioides and their relatives.</title>
        <authorList>
            <person name="Sharpton T.J."/>
            <person name="Stajich J.E."/>
            <person name="Rounsley S.D."/>
            <person name="Gardner M.J."/>
            <person name="Wortman J.R."/>
            <person name="Jordar V.S."/>
            <person name="Maiti R."/>
            <person name="Kodira C.D."/>
            <person name="Neafsey D.E."/>
            <person name="Zeng Q."/>
            <person name="Hung C.-Y."/>
            <person name="McMahan C."/>
            <person name="Muszewska A."/>
            <person name="Grynberg M."/>
            <person name="Mandel M.A."/>
            <person name="Kellner E.M."/>
            <person name="Barker B.M."/>
            <person name="Galgiani J.N."/>
            <person name="Orbach M.J."/>
            <person name="Kirkland T.N."/>
            <person name="Cole G.T."/>
            <person name="Henn M.R."/>
            <person name="Birren B.W."/>
            <person name="Taylor J.W."/>
        </authorList>
    </citation>
    <scope>NUCLEOTIDE SEQUENCE [LARGE SCALE GENOMIC DNA]</scope>
    <source>
        <strain evidence="6">C735</strain>
    </source>
</reference>
<dbReference type="InterPro" id="IPR036770">
    <property type="entry name" value="Ankyrin_rpt-contain_sf"/>
</dbReference>
<evidence type="ECO:0000256" key="3">
    <source>
        <dbReference type="SAM" id="MobiDB-lite"/>
    </source>
</evidence>
<evidence type="ECO:0000313" key="6">
    <source>
        <dbReference type="Proteomes" id="UP000009084"/>
    </source>
</evidence>
<feature type="compositionally biased region" description="Low complexity" evidence="3">
    <location>
        <begin position="1503"/>
        <end position="1518"/>
    </location>
</feature>
<dbReference type="Pfam" id="PF00651">
    <property type="entry name" value="BTB"/>
    <property type="match status" value="1"/>
</dbReference>
<name>C5PGZ5_COCP7</name>
<dbReference type="InterPro" id="IPR000210">
    <property type="entry name" value="BTB/POZ_dom"/>
</dbReference>
<organism evidence="5 6">
    <name type="scientific">Coccidioides posadasii (strain C735)</name>
    <name type="common">Valley fever fungus</name>
    <dbReference type="NCBI Taxonomy" id="222929"/>
    <lineage>
        <taxon>Eukaryota</taxon>
        <taxon>Fungi</taxon>
        <taxon>Dikarya</taxon>
        <taxon>Ascomycota</taxon>
        <taxon>Pezizomycotina</taxon>
        <taxon>Eurotiomycetes</taxon>
        <taxon>Eurotiomycetidae</taxon>
        <taxon>Onygenales</taxon>
        <taxon>Onygenaceae</taxon>
        <taxon>Coccidioides</taxon>
    </lineage>
</organism>
<dbReference type="SMART" id="SM00248">
    <property type="entry name" value="ANK"/>
    <property type="match status" value="2"/>
</dbReference>
<dbReference type="CDD" id="cd18186">
    <property type="entry name" value="BTB_POZ_ZBTB_KLHL-like"/>
    <property type="match status" value="2"/>
</dbReference>
<dbReference type="PANTHER" id="PTHR22872">
    <property type="entry name" value="BTK-BINDING PROTEIN-RELATED"/>
    <property type="match status" value="1"/>
</dbReference>
<keyword evidence="1" id="KW-0677">Repeat</keyword>
<feature type="compositionally biased region" description="Gly residues" evidence="3">
    <location>
        <begin position="1598"/>
        <end position="1609"/>
    </location>
</feature>
<feature type="region of interest" description="Disordered" evidence="3">
    <location>
        <begin position="1152"/>
        <end position="1193"/>
    </location>
</feature>
<dbReference type="Proteomes" id="UP000009084">
    <property type="component" value="Unassembled WGS sequence"/>
</dbReference>
<dbReference type="SMART" id="SM00225">
    <property type="entry name" value="BTB"/>
    <property type="match status" value="1"/>
</dbReference>
<dbReference type="PROSITE" id="PS50012">
    <property type="entry name" value="RCC1_3"/>
    <property type="match status" value="1"/>
</dbReference>
<feature type="compositionally biased region" description="Low complexity" evidence="3">
    <location>
        <begin position="1177"/>
        <end position="1186"/>
    </location>
</feature>
<protein>
    <submittedName>
        <fullName evidence="5">Ankyrin repeat containing protein</fullName>
    </submittedName>
</protein>
<feature type="compositionally biased region" description="Polar residues" evidence="3">
    <location>
        <begin position="1425"/>
        <end position="1444"/>
    </location>
</feature>
<feature type="region of interest" description="Disordered" evidence="3">
    <location>
        <begin position="1316"/>
        <end position="1451"/>
    </location>
</feature>
<dbReference type="KEGG" id="cpw:9691413"/>
<evidence type="ECO:0000313" key="5">
    <source>
        <dbReference type="EMBL" id="EER23798.1"/>
    </source>
</evidence>
<dbReference type="PANTHER" id="PTHR22872:SF2">
    <property type="entry name" value="INHIBITOR OF BRUTON TYROSINE KINASE"/>
    <property type="match status" value="1"/>
</dbReference>
<dbReference type="PROSITE" id="PS50097">
    <property type="entry name" value="BTB"/>
    <property type="match status" value="1"/>
</dbReference>
<dbReference type="InterPro" id="IPR011333">
    <property type="entry name" value="SKP1/BTB/POZ_sf"/>
</dbReference>
<dbReference type="Gene3D" id="1.25.40.20">
    <property type="entry name" value="Ankyrin repeat-containing domain"/>
    <property type="match status" value="1"/>
</dbReference>
<feature type="region of interest" description="Disordered" evidence="3">
    <location>
        <begin position="1503"/>
        <end position="1619"/>
    </location>
</feature>
<feature type="domain" description="BTB" evidence="4">
    <location>
        <begin position="921"/>
        <end position="995"/>
    </location>
</feature>
<proteinExistence type="predicted"/>
<feature type="compositionally biased region" description="Polar residues" evidence="3">
    <location>
        <begin position="1387"/>
        <end position="1402"/>
    </location>
</feature>
<dbReference type="Pfam" id="PF12796">
    <property type="entry name" value="Ank_2"/>
    <property type="match status" value="1"/>
</dbReference>
<dbReference type="InterPro" id="IPR000408">
    <property type="entry name" value="Reg_chr_condens"/>
</dbReference>
<dbReference type="EMBL" id="ACFW01000049">
    <property type="protein sequence ID" value="EER23798.1"/>
    <property type="molecule type" value="Genomic_DNA"/>
</dbReference>
<dbReference type="SUPFAM" id="SSF50985">
    <property type="entry name" value="RCC1/BLIP-II"/>
    <property type="match status" value="1"/>
</dbReference>
<dbReference type="SUPFAM" id="SSF48403">
    <property type="entry name" value="Ankyrin repeat"/>
    <property type="match status" value="1"/>
</dbReference>
<feature type="region of interest" description="Disordered" evidence="3">
    <location>
        <begin position="1242"/>
        <end position="1289"/>
    </location>
</feature>
<dbReference type="VEuPathDB" id="FungiDB:CPC735_051680"/>
<dbReference type="InterPro" id="IPR051625">
    <property type="entry name" value="Signaling_Regulatory_Domain"/>
</dbReference>
<dbReference type="SUPFAM" id="SSF54695">
    <property type="entry name" value="POZ domain"/>
    <property type="match status" value="1"/>
</dbReference>
<sequence length="1619" mass="177653">MSSKLWQYFLQDDVEGFKGLLANASYSQGNKNGANLAVTSSKFSISPGAALGSSPSPASSKIKRFPGSFATSPLQERPPFPQAPSVVLTRADVNARDQHGRTLLHLAASSQKESALEFAHALLEVPLLDIYAQDAESGWTALHRALYAGNATIAQALIARDLKDATSFRASSGAHHPSGGLIKIKDREGNSPFDLFASTIVARDINETSEDALLSGDDTSTADSSAFDDTERNVSRGKLKPLVNVLGDEIFTFGSNKNLSLGIGDGDDRQFPERIHLTRPDHLLYRFYHEREALREEQGMKATDGRIDAGFADELPMKIRSLPMVFQDVVMSKLHTAILTNDPESNLYMCGFGPGGRLGTGDEATRFNFVCIEGGGIAGKKIINVALGQDHSIAISDLGEVFTWGSNKYGQLGYSLPRTNQKDDSPIQTTPRQIFNPFKKETIIGAAASAIHSVVYTSTSIYTFGKNEGQLGLIDADARSLEMQVVPRKVGASLFNQSISMVSAIDRATAVLLENHEVWVFTHYGYSKLTFPLDGASSFIKDSFSATRYGLSANFVTKISGGGNTICALSSFGEVYTVNVNRKADTHSVSSSTTNPSKIRNSLPQPSRVWSLRKSHMAVRDVDVGQDGSIIICTESGSAWRKEPRSRLKDTGTITFGERQTKDYKFVRIPGLSRVVAVRSNAFGAYAAAQRGYDVTKTQIVVEDRTIWHDIWPLLPFKDLLSRHVLEDITAPASITGTPNGIGLNAQRVLLPTELEDELKETLQVRNPLDGFPALVWVSSTSSDVRIPVHEFALAARSPVLRHALSEFRKSYYYSVPDLLSIEYDSDGQAHIQLQNFDILSAFNLVLFIYTDHTYSVWNRIRHDANNAPRYRQVRLEVIKLATQLDLKSLERAARLMIPPKPCLNLDMEHAILEPTFFDSGDVIIDLYSGEVRAHGPILCQRCPFFDALFNGRAGGRWLSSRKERFSDSVDVIRVDLKHIDPGIFKFVLRHIYADTDDDLFEDVQTNNLDDFIDIIIDVMFVANELMIDRLAHVCQKLLGSFVDIRNVVPYLNAVAPCSVPAFKRAALEYICLNLEVILENRLLDRLDPDLFDELNETCRQNQMACQPISRWRNTEEYVIEKYPEIVSRLEQDKQRRIDSMRLRSHLYEDEEREQKFKVGSTENHGWLSPSAKKKSSLQNLNSKSSMESPLLKSKPSAGDLIFPMDDEGVLPSSAIPAAHYSPNYKLDTDSLKSASHALSRVAASDSAKSPSVKATSRVEGHATPAVITYEPSSDKNHRPAGAPWGPFTATPRAGLKDIMAEAAGFSSASLSHYINSRRETDAPRPAPSKLSQKERKKMKQQQMQEASTEAEPSKTESPSPWQIPRRKLQSPFTADREQEDLPSVPRRTSSKAPLTLRQTVAGTPPPPSNDEPESSSSPSLKPSTNQHKPGTDTNTVPSTTPKFSASPPLPLAAILEQQQFEKDIIREAVTAKHNLHDIQIEQEFQEWWDAESKRVMEEEAAAIAAAAAASASTSRTRGSGRGRSKGRAAGGAGGGSSGGRGRGRDSRNADKNNTERATSAPSEPPPGAAGGEHARSGHRQQRNGRTNDRGRGSGPTRSGGAGGRGSGRGRGKASQAQQ</sequence>
<dbReference type="OrthoDB" id="1893551at2759"/>
<dbReference type="PRINTS" id="PR00633">
    <property type="entry name" value="RCCNDNSATION"/>
</dbReference>
<dbReference type="CDD" id="cd18500">
    <property type="entry name" value="BACK_IBtk"/>
    <property type="match status" value="1"/>
</dbReference>
<comment type="caution">
    <text evidence="5">The sequence shown here is derived from an EMBL/GenBank/DDBJ whole genome shotgun (WGS) entry which is preliminary data.</text>
</comment>
<accession>C5PGZ5</accession>
<dbReference type="InterPro" id="IPR002110">
    <property type="entry name" value="Ankyrin_rpt"/>
</dbReference>
<evidence type="ECO:0000256" key="2">
    <source>
        <dbReference type="PROSITE-ProRule" id="PRU00235"/>
    </source>
</evidence>
<gene>
    <name evidence="5" type="ORF">CPC735_051680</name>
</gene>
<feature type="compositionally biased region" description="Low complexity" evidence="3">
    <location>
        <begin position="1415"/>
        <end position="1424"/>
    </location>
</feature>
<evidence type="ECO:0000259" key="4">
    <source>
        <dbReference type="PROSITE" id="PS50097"/>
    </source>
</evidence>
<feature type="compositionally biased region" description="Gly residues" evidence="3">
    <location>
        <begin position="1529"/>
        <end position="1541"/>
    </location>
</feature>
<dbReference type="InterPro" id="IPR009091">
    <property type="entry name" value="RCC1/BLIP-II"/>
</dbReference>
<dbReference type="Pfam" id="PF13540">
    <property type="entry name" value="RCC1_2"/>
    <property type="match status" value="1"/>
</dbReference>
<dbReference type="Gene3D" id="3.30.710.10">
    <property type="entry name" value="Potassium Channel Kv1.1, Chain A"/>
    <property type="match status" value="2"/>
</dbReference>
<dbReference type="HOGENOM" id="CLU_002285_0_0_1"/>
<feature type="repeat" description="RCC1" evidence="2">
    <location>
        <begin position="399"/>
        <end position="459"/>
    </location>
</feature>
<feature type="compositionally biased region" description="Basic and acidic residues" evidence="3">
    <location>
        <begin position="1543"/>
        <end position="1555"/>
    </location>
</feature>
<evidence type="ECO:0000256" key="1">
    <source>
        <dbReference type="ARBA" id="ARBA00022737"/>
    </source>
</evidence>